<proteinExistence type="inferred from homology"/>
<protein>
    <submittedName>
        <fullName evidence="4">DedA family protein</fullName>
    </submittedName>
</protein>
<evidence type="ECO:0000259" key="3">
    <source>
        <dbReference type="Pfam" id="PF09335"/>
    </source>
</evidence>
<keyword evidence="5" id="KW-1185">Reference proteome</keyword>
<dbReference type="PANTHER" id="PTHR42709:SF9">
    <property type="entry name" value="ALKALINE PHOSPHATASE LIKE PROTEIN"/>
    <property type="match status" value="1"/>
</dbReference>
<dbReference type="OrthoDB" id="9782291at2"/>
<comment type="caution">
    <text evidence="4">The sequence shown here is derived from an EMBL/GenBank/DDBJ whole genome shotgun (WGS) entry which is preliminary data.</text>
</comment>
<dbReference type="Proteomes" id="UP000276128">
    <property type="component" value="Unassembled WGS sequence"/>
</dbReference>
<reference evidence="4 5" key="1">
    <citation type="submission" date="2018-12" db="EMBL/GenBank/DDBJ databases">
        <title>Bacillus ochoae sp. nov., Paenibacillus whitsoniae sp. nov., Paenibacillus spiritus sp. nov. Isolated from the Mars Exploration Rover during spacecraft assembly.</title>
        <authorList>
            <person name="Seuylemezian A."/>
            <person name="Vaishampayan P."/>
        </authorList>
    </citation>
    <scope>NUCLEOTIDE SEQUENCE [LARGE SCALE GENOMIC DNA]</scope>
    <source>
        <strain evidence="4 5">MER 54</strain>
    </source>
</reference>
<keyword evidence="2" id="KW-0812">Transmembrane</keyword>
<evidence type="ECO:0000313" key="4">
    <source>
        <dbReference type="EMBL" id="RTE11236.1"/>
    </source>
</evidence>
<comment type="similarity">
    <text evidence="1">Belongs to the DedA family.</text>
</comment>
<dbReference type="PANTHER" id="PTHR42709">
    <property type="entry name" value="ALKALINE PHOSPHATASE LIKE PROTEIN"/>
    <property type="match status" value="1"/>
</dbReference>
<dbReference type="InterPro" id="IPR032816">
    <property type="entry name" value="VTT_dom"/>
</dbReference>
<feature type="transmembrane region" description="Helical" evidence="2">
    <location>
        <begin position="49"/>
        <end position="71"/>
    </location>
</feature>
<gene>
    <name evidence="4" type="ORF">EJQ19_02830</name>
</gene>
<feature type="transmembrane region" description="Helical" evidence="2">
    <location>
        <begin position="135"/>
        <end position="159"/>
    </location>
</feature>
<organism evidence="4 5">
    <name type="scientific">Paenibacillus whitsoniae</name>
    <dbReference type="NCBI Taxonomy" id="2496558"/>
    <lineage>
        <taxon>Bacteria</taxon>
        <taxon>Bacillati</taxon>
        <taxon>Bacillota</taxon>
        <taxon>Bacilli</taxon>
        <taxon>Bacillales</taxon>
        <taxon>Paenibacillaceae</taxon>
        <taxon>Paenibacillus</taxon>
    </lineage>
</organism>
<dbReference type="InterPro" id="IPR051311">
    <property type="entry name" value="DedA_domain"/>
</dbReference>
<feature type="domain" description="VTT" evidence="3">
    <location>
        <begin position="29"/>
        <end position="155"/>
    </location>
</feature>
<dbReference type="GO" id="GO:0005886">
    <property type="term" value="C:plasma membrane"/>
    <property type="evidence" value="ECO:0007669"/>
    <property type="project" value="TreeGrafter"/>
</dbReference>
<evidence type="ECO:0000313" key="5">
    <source>
        <dbReference type="Proteomes" id="UP000276128"/>
    </source>
</evidence>
<sequence>MAWISNLFEQYGYFVLIFGLFAESLALPFPGELAMAISGHISSFGSMNIPFIILCSYFGAIAGTTFTYYLGYKLGTPFFEKYGKFFFLSQERIAKITKWFNQYGNKLILVSYFIPGLRHFTGYVSGILRVRLGTFIFFNFTGGLVWVLTYVMVGKIFGIRIEQMLHIISKYAIAAMIVVVVGVVIGLYIKHNKRAIRDWIRTVSWHK</sequence>
<dbReference type="AlphaFoldDB" id="A0A3S0BYP6"/>
<keyword evidence="2" id="KW-0472">Membrane</keyword>
<evidence type="ECO:0000256" key="2">
    <source>
        <dbReference type="SAM" id="Phobius"/>
    </source>
</evidence>
<dbReference type="Pfam" id="PF09335">
    <property type="entry name" value="VTT_dom"/>
    <property type="match status" value="1"/>
</dbReference>
<feature type="transmembrane region" description="Helical" evidence="2">
    <location>
        <begin position="171"/>
        <end position="189"/>
    </location>
</feature>
<name>A0A3S0BYP6_9BACL</name>
<evidence type="ECO:0000256" key="1">
    <source>
        <dbReference type="ARBA" id="ARBA00010792"/>
    </source>
</evidence>
<dbReference type="EMBL" id="RXHU01000011">
    <property type="protein sequence ID" value="RTE11236.1"/>
    <property type="molecule type" value="Genomic_DNA"/>
</dbReference>
<keyword evidence="2" id="KW-1133">Transmembrane helix</keyword>
<dbReference type="RefSeq" id="WP_126139687.1">
    <property type="nucleotide sequence ID" value="NZ_RXHU01000011.1"/>
</dbReference>
<accession>A0A3S0BYP6</accession>
<feature type="transmembrane region" description="Helical" evidence="2">
    <location>
        <begin position="12"/>
        <end position="29"/>
    </location>
</feature>